<reference evidence="2" key="3">
    <citation type="submission" date="2024-02" db="UniProtKB">
        <authorList>
            <consortium name="WormBaseParasite"/>
        </authorList>
    </citation>
    <scope>IDENTIFICATION</scope>
    <source>
        <strain evidence="2">pt0022</strain>
    </source>
</reference>
<proteinExistence type="predicted"/>
<sequence>MAVAISNGIRYFYALLPSERRPSVLLLAVGCCCCCC</sequence>
<name>A0AAF5PNG8_WUCBA</name>
<reference evidence="1" key="2">
    <citation type="journal article" date="2016" name="Mol. Ecol.">
        <title>Population genomics of the filarial nematode parasite Wuchereria bancrofti from mosquitoes.</title>
        <authorList>
            <person name="Small S.T."/>
            <person name="Reimer L.J."/>
            <person name="Tisch D.J."/>
            <person name="King C.L."/>
            <person name="Christensen B.M."/>
            <person name="Siba P.M."/>
            <person name="Kazura J.W."/>
            <person name="Serre D."/>
            <person name="Zimmerman P.A."/>
        </authorList>
    </citation>
    <scope>NUCLEOTIDE SEQUENCE</scope>
    <source>
        <strain evidence="1">pt0022</strain>
    </source>
</reference>
<dbReference type="Proteomes" id="UP000093561">
    <property type="component" value="Unassembled WGS sequence"/>
</dbReference>
<reference evidence="1" key="1">
    <citation type="submission" date="2015-03" db="EMBL/GenBank/DDBJ databases">
        <title>Wuchereria bancrofti Genome Sequencing Papua New Guinea Strain.</title>
        <authorList>
            <person name="Small S.T."/>
            <person name="Serre D."/>
            <person name="Zimmerman P.A."/>
        </authorList>
    </citation>
    <scope>NUCLEOTIDE SEQUENCE [LARGE SCALE GENOMIC DNA]</scope>
    <source>
        <strain evidence="1">pt0022</strain>
    </source>
</reference>
<protein>
    <submittedName>
        <fullName evidence="2">Uncharacterized protein</fullName>
    </submittedName>
</protein>
<dbReference type="WBParaSite" id="mrna-Wban_03271">
    <property type="protein sequence ID" value="mrna-Wban_03271"/>
    <property type="gene ID" value="Wban_03271"/>
</dbReference>
<organism evidence="1 2">
    <name type="scientific">Wuchereria bancrofti</name>
    <dbReference type="NCBI Taxonomy" id="6293"/>
    <lineage>
        <taxon>Eukaryota</taxon>
        <taxon>Metazoa</taxon>
        <taxon>Ecdysozoa</taxon>
        <taxon>Nematoda</taxon>
        <taxon>Chromadorea</taxon>
        <taxon>Rhabditida</taxon>
        <taxon>Spirurina</taxon>
        <taxon>Spiruromorpha</taxon>
        <taxon>Filarioidea</taxon>
        <taxon>Onchocercidae</taxon>
        <taxon>Wuchereria</taxon>
    </lineage>
</organism>
<evidence type="ECO:0000313" key="2">
    <source>
        <dbReference type="WBParaSite" id="mrna-Wban_03271"/>
    </source>
</evidence>
<dbReference type="AlphaFoldDB" id="A0AAF5PNG8"/>
<evidence type="ECO:0000313" key="1">
    <source>
        <dbReference type="Proteomes" id="UP000093561"/>
    </source>
</evidence>
<accession>A0AAF5PNG8</accession>